<protein>
    <submittedName>
        <fullName evidence="1">Uncharacterized protein</fullName>
    </submittedName>
</protein>
<name>A0A7D8IIX1_SALER</name>
<dbReference type="AlphaFoldDB" id="A0A7D8IIX1"/>
<reference evidence="1 2" key="1">
    <citation type="submission" date="2018-06" db="EMBL/GenBank/DDBJ databases">
        <authorList>
            <consortium name="Pathogen Informatics"/>
            <person name="Doyle S."/>
        </authorList>
    </citation>
    <scope>NUCLEOTIDE SEQUENCE [LARGE SCALE GENOMIC DNA]</scope>
    <source>
        <strain evidence="1 2">NCTC6385</strain>
    </source>
</reference>
<evidence type="ECO:0000313" key="1">
    <source>
        <dbReference type="EMBL" id="SUF94475.1"/>
    </source>
</evidence>
<proteinExistence type="predicted"/>
<dbReference type="Proteomes" id="UP000254463">
    <property type="component" value="Unassembled WGS sequence"/>
</dbReference>
<evidence type="ECO:0000313" key="2">
    <source>
        <dbReference type="Proteomes" id="UP000254463"/>
    </source>
</evidence>
<dbReference type="EMBL" id="UGWV01000002">
    <property type="protein sequence ID" value="SUF94475.1"/>
    <property type="molecule type" value="Genomic_DNA"/>
</dbReference>
<sequence length="117" mass="13527">MNFIHKPQTIHSVQNTESLDVQEFNELITELSKLGFTHSSEVSEYIVKNNLGNKYKNISGILQMTKYSDKCLFDGGFPPDVYGQLCRKLKLKNKGLQSRRENLLHIKASSNRWLLIR</sequence>
<accession>A0A7D8IIX1</accession>
<gene>
    <name evidence="1" type="ORF">NCTC6385_01361</name>
</gene>
<organism evidence="1 2">
    <name type="scientific">Salmonella enterica</name>
    <name type="common">Salmonella choleraesuis</name>
    <dbReference type="NCBI Taxonomy" id="28901"/>
    <lineage>
        <taxon>Bacteria</taxon>
        <taxon>Pseudomonadati</taxon>
        <taxon>Pseudomonadota</taxon>
        <taxon>Gammaproteobacteria</taxon>
        <taxon>Enterobacterales</taxon>
        <taxon>Enterobacteriaceae</taxon>
        <taxon>Salmonella</taxon>
    </lineage>
</organism>